<dbReference type="PANTHER" id="PTHR36985">
    <property type="entry name" value="TRANSLOCATION AND ASSEMBLY MODULE SUBUNIT TAMB"/>
    <property type="match status" value="1"/>
</dbReference>
<evidence type="ECO:0000256" key="1">
    <source>
        <dbReference type="ARBA" id="ARBA00004167"/>
    </source>
</evidence>
<evidence type="ECO:0000256" key="2">
    <source>
        <dbReference type="ARBA" id="ARBA00022692"/>
    </source>
</evidence>
<evidence type="ECO:0000259" key="5">
    <source>
        <dbReference type="Pfam" id="PF04357"/>
    </source>
</evidence>
<keyword evidence="3" id="KW-1133">Transmembrane helix</keyword>
<evidence type="ECO:0000313" key="7">
    <source>
        <dbReference type="Proteomes" id="UP000445696"/>
    </source>
</evidence>
<evidence type="ECO:0000256" key="3">
    <source>
        <dbReference type="ARBA" id="ARBA00022989"/>
    </source>
</evidence>
<feature type="domain" description="Translocation and assembly module TamB C-terminal" evidence="5">
    <location>
        <begin position="1104"/>
        <end position="1448"/>
    </location>
</feature>
<dbReference type="Proteomes" id="UP000445696">
    <property type="component" value="Unassembled WGS sequence"/>
</dbReference>
<dbReference type="PANTHER" id="PTHR36985:SF1">
    <property type="entry name" value="TRANSLOCATION AND ASSEMBLY MODULE SUBUNIT TAMB"/>
    <property type="match status" value="1"/>
</dbReference>
<dbReference type="Pfam" id="PF04357">
    <property type="entry name" value="TamB"/>
    <property type="match status" value="1"/>
</dbReference>
<protein>
    <recommendedName>
        <fullName evidence="5">Translocation and assembly module TamB C-terminal domain-containing protein</fullName>
    </recommendedName>
</protein>
<comment type="subcellular location">
    <subcellularLocation>
        <location evidence="1">Membrane</location>
        <topology evidence="1">Single-pass membrane protein</topology>
    </subcellularLocation>
</comment>
<keyword evidence="7" id="KW-1185">Reference proteome</keyword>
<evidence type="ECO:0000256" key="4">
    <source>
        <dbReference type="ARBA" id="ARBA00023136"/>
    </source>
</evidence>
<dbReference type="GO" id="GO:0005886">
    <property type="term" value="C:plasma membrane"/>
    <property type="evidence" value="ECO:0007669"/>
    <property type="project" value="InterPro"/>
</dbReference>
<organism evidence="6 7">
    <name type="scientific">Sneathiella chungangensis</name>
    <dbReference type="NCBI Taxonomy" id="1418234"/>
    <lineage>
        <taxon>Bacteria</taxon>
        <taxon>Pseudomonadati</taxon>
        <taxon>Pseudomonadota</taxon>
        <taxon>Alphaproteobacteria</taxon>
        <taxon>Sneathiellales</taxon>
        <taxon>Sneathiellaceae</taxon>
        <taxon>Sneathiella</taxon>
    </lineage>
</organism>
<gene>
    <name evidence="6" type="ORF">GQF03_11355</name>
</gene>
<dbReference type="InterPro" id="IPR007452">
    <property type="entry name" value="TamB_C"/>
</dbReference>
<dbReference type="RefSeq" id="WP_161339384.1">
    <property type="nucleotide sequence ID" value="NZ_JBHSDG010000004.1"/>
</dbReference>
<keyword evidence="4" id="KW-0472">Membrane</keyword>
<comment type="caution">
    <text evidence="6">The sequence shown here is derived from an EMBL/GenBank/DDBJ whole genome shotgun (WGS) entry which is preliminary data.</text>
</comment>
<name>A0A845MHM7_9PROT</name>
<sequence>MSRKSLILTALLAPFLVVILTLAGIYAYLQTDSGRAFLISQVEAAASDAEGISLDLGQLDGNIFSEFSIDSVRLRDLDGEWLSVENITASWSPFDLLSGKLVIGSIIADRLAVEREPRLAPSEESESAGITELPVDIRLGKLEIREIHIAEPVVGLAADLSLLLNLNAKVDDVIHSEIKLSERNDKSRLLGSVDFDPARETLAIDISLDEQENGLISRFLALPGYPAIKANVVGNGVFNSWRGQMSMSAGKLFDADFAVATRGEKQITIDLKGGGSLDRSLADDFPLIDDSRITVTATLVYDTKSDDVTLSAADIENGTFNVKAEGRVNPYDETIKLSLKSALRDAAPLNDLMAPAAVTSGNLDLDLDGTFNKINVNALLKAGGLDVDGSFAAAEVTGTFTSALDLSALTDIPVKGSAALVSLSKLPAEAAALIGENLDIDFELVYGVETERLTVTALRLLGAQASAKGKGELDLANLGATADLSLNLGDLSKVAAIGGSLAADVTLSSSDVSQILEGKIAARAADIDLGDPRLTPIIGTDPKLALNFSLAGDELRLSDIDMRFASGSVAGMARLPVSFETVEANLTASLPQLARLSEIAETEIGGIAALTANLAGALADPDVKGTFDITKLVVDGNSLGALTGSYALSTLAASPSGNVAARLLHDRVTVEASSKVALPDYEYLTLSNLSVTEQKNRLSGDLKIPFDGTPISGSVKGRVPDLGTLTALLDQDTSGELDFSARLADRKGSQSIEARIAAKSLRITAADVTAANLSVSAAMTGSFDAPTIDGTATADNLAIAGQKLKKVATTAEGSLEALDYTFDITRGEDPDLTLTGKGQLTQKSGVTSVRLATMDGDFAGRKIALTSPLSLRVEGETLELDRFTLSFGEGKLQGSGRLLPASVNAEFSFNDLPVDLVELVDPGFDFAGRLNGTGSLAVTKGASATGEMNLKAVDLRLVGEEYAELPSFASTVTARLGKGELTFKGDVTGLEATRIDATGRLPFDIALDPTNILINENKPVNIKLEIDSDINKIWALLALDTQQMKGQLTADLAVEGTINAPQLVGAARINNGYFEDVEQGTILKKLTVTAEIADGDVLKLDAKAVDPQGGELASSGTVNFAKLTNPRVDINVALTNLLVVNRDDFSIITDGKIDLEGNTSDLYVDGQVTTRNVEINIGGSVAPNVVDLKYEEVNRPGAEKVEKTIEQAEPSRISLDLDLHMPSRVFIRGRGLDSEWKGNFVIRGTADDPRIEGYISPVRGQFTFAGKSFKLEEGEISLLGGETINPELSLTARYDGPTVAAIVTISGTASNPEISFSSPDGLPQDEVLAQVLFGKSSGKLSAVEAVQLAETLAALSGKMGSGGGITGFVRDTLGVDVVSASTNEQTGEAEVSVGKYVSDNIYVGVDQGTQSGGTRAKVQIELTPNISVESEMGQSTDSSVGIFWKWDY</sequence>
<dbReference type="OrthoDB" id="7784409at2"/>
<proteinExistence type="predicted"/>
<accession>A0A845MHM7</accession>
<keyword evidence="2" id="KW-0812">Transmembrane</keyword>
<evidence type="ECO:0000313" key="6">
    <source>
        <dbReference type="EMBL" id="MZR22930.1"/>
    </source>
</evidence>
<dbReference type="EMBL" id="WTVA01000004">
    <property type="protein sequence ID" value="MZR22930.1"/>
    <property type="molecule type" value="Genomic_DNA"/>
</dbReference>
<dbReference type="GO" id="GO:0009306">
    <property type="term" value="P:protein secretion"/>
    <property type="evidence" value="ECO:0007669"/>
    <property type="project" value="InterPro"/>
</dbReference>
<reference evidence="6 7" key="1">
    <citation type="journal article" date="2014" name="Int. J. Syst. Evol. Microbiol.">
        <title>Sneathiella chungangensis sp. nov., isolated from a marine sand, and emended description of the genus Sneathiella.</title>
        <authorList>
            <person name="Siamphan C."/>
            <person name="Kim H."/>
            <person name="Lee J.S."/>
            <person name="Kim W."/>
        </authorList>
    </citation>
    <scope>NUCLEOTIDE SEQUENCE [LARGE SCALE GENOMIC DNA]</scope>
    <source>
        <strain evidence="6 7">KCTC 32476</strain>
    </source>
</reference>